<dbReference type="AlphaFoldDB" id="A0A5N6ZFP2"/>
<proteinExistence type="predicted"/>
<gene>
    <name evidence="1" type="ORF">BDV28DRAFT_127601</name>
</gene>
<accession>A0A5N6ZFP2</accession>
<dbReference type="Proteomes" id="UP000327118">
    <property type="component" value="Unassembled WGS sequence"/>
</dbReference>
<dbReference type="EMBL" id="ML739041">
    <property type="protein sequence ID" value="KAE8356218.1"/>
    <property type="molecule type" value="Genomic_DNA"/>
</dbReference>
<protein>
    <submittedName>
        <fullName evidence="1">Uncharacterized protein</fullName>
    </submittedName>
</protein>
<reference evidence="2" key="1">
    <citation type="submission" date="2019-04" db="EMBL/GenBank/DDBJ databases">
        <title>Friends and foes A comparative genomics studyof 23 Aspergillus species from section Flavi.</title>
        <authorList>
            <consortium name="DOE Joint Genome Institute"/>
            <person name="Kjaerbolling I."/>
            <person name="Vesth T."/>
            <person name="Frisvad J.C."/>
            <person name="Nybo J.L."/>
            <person name="Theobald S."/>
            <person name="Kildgaard S."/>
            <person name="Isbrandt T."/>
            <person name="Kuo A."/>
            <person name="Sato A."/>
            <person name="Lyhne E.K."/>
            <person name="Kogle M.E."/>
            <person name="Wiebenga A."/>
            <person name="Kun R.S."/>
            <person name="Lubbers R.J."/>
            <person name="Makela M.R."/>
            <person name="Barry K."/>
            <person name="Chovatia M."/>
            <person name="Clum A."/>
            <person name="Daum C."/>
            <person name="Haridas S."/>
            <person name="He G."/>
            <person name="LaButti K."/>
            <person name="Lipzen A."/>
            <person name="Mondo S."/>
            <person name="Riley R."/>
            <person name="Salamov A."/>
            <person name="Simmons B.A."/>
            <person name="Magnuson J.K."/>
            <person name="Henrissat B."/>
            <person name="Mortensen U.H."/>
            <person name="Larsen T.O."/>
            <person name="Devries R.P."/>
            <person name="Grigoriev I.V."/>
            <person name="Machida M."/>
            <person name="Baker S.E."/>
            <person name="Andersen M.R."/>
        </authorList>
    </citation>
    <scope>NUCLEOTIDE SEQUENCE [LARGE SCALE GENOMIC DNA]</scope>
    <source>
        <strain evidence="2">CBS 553.77</strain>
    </source>
</reference>
<sequence length="195" mass="22820">MYVPWMYGVQYSTYMPVCIYFHPTVHSFSKSGPAEVFVCPHREPIGRSTKIPLLSARNGGLFFLGLVQWFKVNRTQFNLVSFKVSCERKKKRKERQCQKRPFLDLNSDHTIRCVRSIQMKKNSPGRRSTCCSRCHGVYLCIRIESLISLFKIFLEYLEWVTAHVVVFVTVSRTVRASNHRRSVLSVFPEFTVWLT</sequence>
<organism evidence="1 2">
    <name type="scientific">Aspergillus coremiiformis</name>
    <dbReference type="NCBI Taxonomy" id="138285"/>
    <lineage>
        <taxon>Eukaryota</taxon>
        <taxon>Fungi</taxon>
        <taxon>Dikarya</taxon>
        <taxon>Ascomycota</taxon>
        <taxon>Pezizomycotina</taxon>
        <taxon>Eurotiomycetes</taxon>
        <taxon>Eurotiomycetidae</taxon>
        <taxon>Eurotiales</taxon>
        <taxon>Aspergillaceae</taxon>
        <taxon>Aspergillus</taxon>
        <taxon>Aspergillus subgen. Circumdati</taxon>
    </lineage>
</organism>
<name>A0A5N6ZFP2_9EURO</name>
<keyword evidence="2" id="KW-1185">Reference proteome</keyword>
<evidence type="ECO:0000313" key="2">
    <source>
        <dbReference type="Proteomes" id="UP000327118"/>
    </source>
</evidence>
<evidence type="ECO:0000313" key="1">
    <source>
        <dbReference type="EMBL" id="KAE8356218.1"/>
    </source>
</evidence>